<proteinExistence type="predicted"/>
<dbReference type="Gene3D" id="1.20.144.10">
    <property type="entry name" value="Phosphatidic acid phosphatase type 2/haloperoxidase"/>
    <property type="match status" value="2"/>
</dbReference>
<feature type="transmembrane region" description="Helical" evidence="1">
    <location>
        <begin position="148"/>
        <end position="168"/>
    </location>
</feature>
<protein>
    <submittedName>
        <fullName evidence="3">Undecaprenyl-diphosphatase</fullName>
        <ecNumber evidence="3">3.6.1.27</ecNumber>
    </submittedName>
</protein>
<feature type="transmembrane region" description="Helical" evidence="1">
    <location>
        <begin position="174"/>
        <end position="192"/>
    </location>
</feature>
<dbReference type="CDD" id="cd03392">
    <property type="entry name" value="PAP2_like_2"/>
    <property type="match status" value="1"/>
</dbReference>
<dbReference type="InterPro" id="IPR000326">
    <property type="entry name" value="PAP2/HPO"/>
</dbReference>
<dbReference type="SUPFAM" id="SSF48317">
    <property type="entry name" value="Acid phosphatase/Vanadium-dependent haloperoxidase"/>
    <property type="match status" value="1"/>
</dbReference>
<evidence type="ECO:0000313" key="3">
    <source>
        <dbReference type="EMBL" id="MBM7716541.1"/>
    </source>
</evidence>
<organism evidence="3 4">
    <name type="scientific">Siminovitchia thermophila</name>
    <dbReference type="NCBI Taxonomy" id="1245522"/>
    <lineage>
        <taxon>Bacteria</taxon>
        <taxon>Bacillati</taxon>
        <taxon>Bacillota</taxon>
        <taxon>Bacilli</taxon>
        <taxon>Bacillales</taxon>
        <taxon>Bacillaceae</taxon>
        <taxon>Siminovitchia</taxon>
    </lineage>
</organism>
<dbReference type="PANTHER" id="PTHR14969:SF13">
    <property type="entry name" value="AT30094P"/>
    <property type="match status" value="1"/>
</dbReference>
<keyword evidence="1" id="KW-0812">Transmembrane</keyword>
<dbReference type="Proteomes" id="UP000823485">
    <property type="component" value="Unassembled WGS sequence"/>
</dbReference>
<keyword evidence="3" id="KW-0378">Hydrolase</keyword>
<dbReference type="SMART" id="SM00014">
    <property type="entry name" value="acidPPc"/>
    <property type="match status" value="1"/>
</dbReference>
<dbReference type="EMBL" id="JAFBFH010000028">
    <property type="protein sequence ID" value="MBM7716541.1"/>
    <property type="molecule type" value="Genomic_DNA"/>
</dbReference>
<feature type="domain" description="Phosphatidic acid phosphatase type 2/haloperoxidase" evidence="2">
    <location>
        <begin position="77"/>
        <end position="189"/>
    </location>
</feature>
<comment type="caution">
    <text evidence="3">The sequence shown here is derived from an EMBL/GenBank/DDBJ whole genome shotgun (WGS) entry which is preliminary data.</text>
</comment>
<gene>
    <name evidence="3" type="ORF">JOC94_003561</name>
</gene>
<keyword evidence="1" id="KW-1133">Transmembrane helix</keyword>
<sequence length="200" mass="22833">MKWLLFGAIFLLLTWIVEIELLANFDQKIVLQFEQIRSESVTDAFLFISDVGSIKGLLFITALLTVYLIYKKRFTDVLFLMFVFWGSRGSNYLLKNWIERDRPEINPIIHSAGFSFPSGHTMNSTAVLGFICFLLLIHFKSKAFRKAIIGVTVLLVALIGVSRIYLGVHYVTDIIGGFVAGIIWMLIFVSLYKHWDIGKS</sequence>
<name>A0ABS2RA63_9BACI</name>
<dbReference type="InterPro" id="IPR036938">
    <property type="entry name" value="PAP2/HPO_sf"/>
</dbReference>
<evidence type="ECO:0000256" key="1">
    <source>
        <dbReference type="SAM" id="Phobius"/>
    </source>
</evidence>
<accession>A0ABS2RA63</accession>
<dbReference type="GO" id="GO:0050380">
    <property type="term" value="F:undecaprenyl-diphosphatase activity"/>
    <property type="evidence" value="ECO:0007669"/>
    <property type="project" value="UniProtKB-EC"/>
</dbReference>
<reference evidence="3 4" key="1">
    <citation type="submission" date="2021-01" db="EMBL/GenBank/DDBJ databases">
        <title>Genomic Encyclopedia of Type Strains, Phase IV (KMG-IV): sequencing the most valuable type-strain genomes for metagenomic binning, comparative biology and taxonomic classification.</title>
        <authorList>
            <person name="Goeker M."/>
        </authorList>
    </citation>
    <scope>NUCLEOTIDE SEQUENCE [LARGE SCALE GENOMIC DNA]</scope>
    <source>
        <strain evidence="3 4">DSM 105453</strain>
    </source>
</reference>
<dbReference type="RefSeq" id="WP_077110499.1">
    <property type="nucleotide sequence ID" value="NZ_JAFBFH010000028.1"/>
</dbReference>
<feature type="transmembrane region" description="Helical" evidence="1">
    <location>
        <begin position="45"/>
        <end position="70"/>
    </location>
</feature>
<feature type="transmembrane region" description="Helical" evidence="1">
    <location>
        <begin position="114"/>
        <end position="136"/>
    </location>
</feature>
<keyword evidence="1" id="KW-0472">Membrane</keyword>
<keyword evidence="4" id="KW-1185">Reference proteome</keyword>
<evidence type="ECO:0000313" key="4">
    <source>
        <dbReference type="Proteomes" id="UP000823485"/>
    </source>
</evidence>
<evidence type="ECO:0000259" key="2">
    <source>
        <dbReference type="SMART" id="SM00014"/>
    </source>
</evidence>
<dbReference type="EC" id="3.6.1.27" evidence="3"/>
<dbReference type="Pfam" id="PF01569">
    <property type="entry name" value="PAP2"/>
    <property type="match status" value="1"/>
</dbReference>
<dbReference type="PANTHER" id="PTHR14969">
    <property type="entry name" value="SPHINGOSINE-1-PHOSPHATE PHOSPHOHYDROLASE"/>
    <property type="match status" value="1"/>
</dbReference>